<organism evidence="7 8">
    <name type="scientific">Ferviditalea candida</name>
    <dbReference type="NCBI Taxonomy" id="3108399"/>
    <lineage>
        <taxon>Bacteria</taxon>
        <taxon>Bacillati</taxon>
        <taxon>Bacillota</taxon>
        <taxon>Bacilli</taxon>
        <taxon>Bacillales</taxon>
        <taxon>Paenibacillaceae</taxon>
        <taxon>Ferviditalea</taxon>
    </lineage>
</organism>
<feature type="transmembrane region" description="Helical" evidence="6">
    <location>
        <begin position="60"/>
        <end position="84"/>
    </location>
</feature>
<keyword evidence="1" id="KW-1003">Cell membrane</keyword>
<feature type="compositionally biased region" description="Polar residues" evidence="5">
    <location>
        <begin position="102"/>
        <end position="116"/>
    </location>
</feature>
<reference evidence="7" key="1">
    <citation type="submission" date="2023-12" db="EMBL/GenBank/DDBJ databases">
        <title>Fervidustalea candida gen. nov., sp. nov., a novel member of the family Paenibacillaceae isolated from a geothermal area.</title>
        <authorList>
            <person name="Li W.-J."/>
            <person name="Jiao J.-Y."/>
            <person name="Chen Y."/>
        </authorList>
    </citation>
    <scope>NUCLEOTIDE SEQUENCE</scope>
    <source>
        <strain evidence="7">SYSU GA230002</strain>
    </source>
</reference>
<evidence type="ECO:0000256" key="3">
    <source>
        <dbReference type="ARBA" id="ARBA00022989"/>
    </source>
</evidence>
<feature type="transmembrane region" description="Helical" evidence="6">
    <location>
        <begin position="172"/>
        <end position="192"/>
    </location>
</feature>
<evidence type="ECO:0000313" key="8">
    <source>
        <dbReference type="Proteomes" id="UP001310386"/>
    </source>
</evidence>
<comment type="caution">
    <text evidence="7">The sequence shown here is derived from an EMBL/GenBank/DDBJ whole genome shotgun (WGS) entry which is preliminary data.</text>
</comment>
<feature type="transmembrane region" description="Helical" evidence="6">
    <location>
        <begin position="6"/>
        <end position="26"/>
    </location>
</feature>
<accession>A0ABU5ZI51</accession>
<gene>
    <name evidence="7" type="ORF">VF724_10900</name>
</gene>
<keyword evidence="3 6" id="KW-1133">Transmembrane helix</keyword>
<evidence type="ECO:0000313" key="7">
    <source>
        <dbReference type="EMBL" id="MEB3102170.1"/>
    </source>
</evidence>
<feature type="compositionally biased region" description="Basic and acidic residues" evidence="5">
    <location>
        <begin position="125"/>
        <end position="137"/>
    </location>
</feature>
<dbReference type="PANTHER" id="PTHR35529">
    <property type="entry name" value="MANGANESE EFFLUX PUMP MNTP-RELATED"/>
    <property type="match status" value="1"/>
</dbReference>
<dbReference type="InterPro" id="IPR003810">
    <property type="entry name" value="Mntp/YtaF"/>
</dbReference>
<feature type="transmembrane region" description="Helical" evidence="6">
    <location>
        <begin position="33"/>
        <end position="54"/>
    </location>
</feature>
<dbReference type="RefSeq" id="WP_371754289.1">
    <property type="nucleotide sequence ID" value="NZ_JAYJLD010000014.1"/>
</dbReference>
<keyword evidence="4 6" id="KW-0472">Membrane</keyword>
<name>A0ABU5ZI51_9BACL</name>
<evidence type="ECO:0000256" key="1">
    <source>
        <dbReference type="ARBA" id="ARBA00022475"/>
    </source>
</evidence>
<dbReference type="PANTHER" id="PTHR35529:SF2">
    <property type="entry name" value="SPORULATION PROTEIN YTAF-RELATED"/>
    <property type="match status" value="1"/>
</dbReference>
<evidence type="ECO:0000256" key="2">
    <source>
        <dbReference type="ARBA" id="ARBA00022692"/>
    </source>
</evidence>
<protein>
    <submittedName>
        <fullName evidence="7">Manganese efflux pump</fullName>
    </submittedName>
</protein>
<proteinExistence type="predicted"/>
<dbReference type="Pfam" id="PF02659">
    <property type="entry name" value="Mntp"/>
    <property type="match status" value="2"/>
</dbReference>
<keyword evidence="2 6" id="KW-0812">Transmembrane</keyword>
<feature type="region of interest" description="Disordered" evidence="5">
    <location>
        <begin position="94"/>
        <end position="138"/>
    </location>
</feature>
<feature type="transmembrane region" description="Helical" evidence="6">
    <location>
        <begin position="147"/>
        <end position="166"/>
    </location>
</feature>
<dbReference type="Proteomes" id="UP001310386">
    <property type="component" value="Unassembled WGS sequence"/>
</dbReference>
<keyword evidence="8" id="KW-1185">Reference proteome</keyword>
<sequence>MHWISIILIGIASNLDNLGIGFSFGMRAVTIPFFSNAVIAWFSMVATYLSVLFGKWIGHYIAPAIANVSGGMLIVLIGVLTLLAQFHQSSGKPQQAALGSADSKSPDSLNRASTDSVEAASKDTPAVREAAHRERSGNHTISVRETVTLGLALAINSMASGFGGGISGLSPIWTSVSVGAFSLLTVAFGVHAGQRIADSWLGRYSNLIGGLLLIAIGLYEAIV</sequence>
<evidence type="ECO:0000256" key="6">
    <source>
        <dbReference type="SAM" id="Phobius"/>
    </source>
</evidence>
<dbReference type="EMBL" id="JAYJLD010000014">
    <property type="protein sequence ID" value="MEB3102170.1"/>
    <property type="molecule type" value="Genomic_DNA"/>
</dbReference>
<evidence type="ECO:0000256" key="4">
    <source>
        <dbReference type="ARBA" id="ARBA00023136"/>
    </source>
</evidence>
<evidence type="ECO:0000256" key="5">
    <source>
        <dbReference type="SAM" id="MobiDB-lite"/>
    </source>
</evidence>
<feature type="transmembrane region" description="Helical" evidence="6">
    <location>
        <begin position="204"/>
        <end position="222"/>
    </location>
</feature>